<dbReference type="AlphaFoldDB" id="A0A9X2FX73"/>
<dbReference type="RefSeq" id="WP_253332660.1">
    <property type="nucleotide sequence ID" value="NZ_JAMYXC010000183.1"/>
</dbReference>
<accession>A0A9X2FX73</accession>
<evidence type="ECO:0000313" key="2">
    <source>
        <dbReference type="Proteomes" id="UP001139477"/>
    </source>
</evidence>
<dbReference type="Proteomes" id="UP001139477">
    <property type="component" value="Unassembled WGS sequence"/>
</dbReference>
<protein>
    <submittedName>
        <fullName evidence="1">Uncharacterized protein</fullName>
    </submittedName>
</protein>
<name>A0A9X2FX73_9RHOB</name>
<evidence type="ECO:0000313" key="1">
    <source>
        <dbReference type="EMBL" id="MCP1169223.1"/>
    </source>
</evidence>
<comment type="caution">
    <text evidence="1">The sequence shown here is derived from an EMBL/GenBank/DDBJ whole genome shotgun (WGS) entry which is preliminary data.</text>
</comment>
<sequence length="81" mass="9617">MTEHLQGKPNARERRYHRFFQVVEAVVAEIQAHQWADTEKSHRRLLDERMGYVLDASGNVKRRLMSVEPNLNRITAEREDE</sequence>
<gene>
    <name evidence="1" type="ORF">NHG85_11940</name>
</gene>
<keyword evidence="2" id="KW-1185">Reference proteome</keyword>
<proteinExistence type="predicted"/>
<dbReference type="EMBL" id="JAMYXC010000183">
    <property type="protein sequence ID" value="MCP1169223.1"/>
    <property type="molecule type" value="Genomic_DNA"/>
</dbReference>
<organism evidence="1 2">
    <name type="scientific">Limimaricola litoreus</name>
    <dbReference type="NCBI Taxonomy" id="2955316"/>
    <lineage>
        <taxon>Bacteria</taxon>
        <taxon>Pseudomonadati</taxon>
        <taxon>Pseudomonadota</taxon>
        <taxon>Alphaproteobacteria</taxon>
        <taxon>Rhodobacterales</taxon>
        <taxon>Paracoccaceae</taxon>
        <taxon>Limimaricola</taxon>
    </lineage>
</organism>
<reference evidence="1" key="1">
    <citation type="submission" date="2022-06" db="EMBL/GenBank/DDBJ databases">
        <title>Limimaricola sediminis sp. nov., isolated from an intertidal sediment.</title>
        <authorList>
            <person name="Shao X."/>
        </authorList>
    </citation>
    <scope>NUCLEOTIDE SEQUENCE</scope>
    <source>
        <strain evidence="1">ASW11-118</strain>
    </source>
</reference>